<feature type="transmembrane region" description="Helical" evidence="2">
    <location>
        <begin position="378"/>
        <end position="405"/>
    </location>
</feature>
<feature type="domain" description="Phage tail tape measure protein" evidence="3">
    <location>
        <begin position="91"/>
        <end position="286"/>
    </location>
</feature>
<dbReference type="KEGG" id="smam:Mal15_38110"/>
<dbReference type="PANTHER" id="PTHR37813:SF1">
    <property type="entry name" value="FELS-2 PROPHAGE PROTEIN"/>
    <property type="match status" value="1"/>
</dbReference>
<accession>A0A5B9MJG5</accession>
<evidence type="ECO:0000256" key="1">
    <source>
        <dbReference type="ARBA" id="ARBA00022612"/>
    </source>
</evidence>
<dbReference type="Proteomes" id="UP000321353">
    <property type="component" value="Chromosome"/>
</dbReference>
<organism evidence="4 5">
    <name type="scientific">Stieleria maiorica</name>
    <dbReference type="NCBI Taxonomy" id="2795974"/>
    <lineage>
        <taxon>Bacteria</taxon>
        <taxon>Pseudomonadati</taxon>
        <taxon>Planctomycetota</taxon>
        <taxon>Planctomycetia</taxon>
        <taxon>Pirellulales</taxon>
        <taxon>Pirellulaceae</taxon>
        <taxon>Stieleria</taxon>
    </lineage>
</organism>
<dbReference type="NCBIfam" id="TIGR01760">
    <property type="entry name" value="tape_meas_TP901"/>
    <property type="match status" value="1"/>
</dbReference>
<proteinExistence type="predicted"/>
<feature type="transmembrane region" description="Helical" evidence="2">
    <location>
        <begin position="417"/>
        <end position="439"/>
    </location>
</feature>
<keyword evidence="1" id="KW-1188">Viral release from host cell</keyword>
<keyword evidence="2" id="KW-0812">Transmembrane</keyword>
<dbReference type="RefSeq" id="WP_147869102.1">
    <property type="nucleotide sequence ID" value="NZ_CP036264.1"/>
</dbReference>
<evidence type="ECO:0000259" key="3">
    <source>
        <dbReference type="Pfam" id="PF10145"/>
    </source>
</evidence>
<protein>
    <submittedName>
        <fullName evidence="4">Phage-related minor tail protein</fullName>
    </submittedName>
</protein>
<keyword evidence="2" id="KW-1133">Transmembrane helix</keyword>
<sequence>MSFRSVIAGRGSVIIGLDASGLKRGARMVQRDLDRLGGKMQGFGRIAAGIGAATAAPMAIAVKSFADFDDAMRAVGAVAQASQSDLAKLTDTAKNLGATTSFAAIDVANLMTELGRAGFNPTQIDSMTGAVLDLARATGTDASMAASTMAASIRQFGLGANDATRVADVLTVAANKSFNSVETLSESLSYAGTVAADFGMSIEETAAILGTLGNVGIQGSNAGTALRRLLTLTGAEAEKLKGIFGVSFVDAAGNARPLVDTLAEVAQATNGLGTAARSAKFNEAFGLLGITGASAIGNAAAETKNLLSALQGAGGAASKAAKEMDAGIGGSFRKIMSAADGVQLAIGDALEEPLQRFTDQATTGLSAVSQFIDQNQGLVISLAAGSAALVGIGGGLLAAGTAASVASMAVGGLATTVGLLTSPVALVTAGIGGLGYVILTQTEMGGKAIDWLSGRFEALVESVGLSVEGIKAAIEAGDYAAAWDLAVNAMELTWLDLTSEIRDAWTRVSTFIVNVSAGVTEQVGVMFQSLGEFLGSLLEGYQKYYDAVFNTITKKVGELSGVATIGEQGSAFESNFGGAKKAMEARIAGIIDFGKQLETKGQGDREANTRAGAKELSDRQQRLDAMRANVNTQASKEIGKGMLRDAGEGVGSLLDGLKKMVATEATKNATDASGRAAAALGGTSSAGDTTGGPATFSAMGSLLLGMGSSGPMDRTAKASEKQVGLLQSIDASIKQKGGGGPGFGLSDLGAATVDGVQKFADDPLGTVQSGGAMIGDLAGSMSRGIADAFAGQSLFQFGASGDPGAKTPRDAKGDKALSDIATGIGEIVRNTRDPIAARLA</sequence>
<dbReference type="AlphaFoldDB" id="A0A5B9MJG5"/>
<dbReference type="InterPro" id="IPR010090">
    <property type="entry name" value="Phage_tape_meas"/>
</dbReference>
<dbReference type="PANTHER" id="PTHR37813">
    <property type="entry name" value="FELS-2 PROPHAGE PROTEIN"/>
    <property type="match status" value="1"/>
</dbReference>
<evidence type="ECO:0000313" key="4">
    <source>
        <dbReference type="EMBL" id="QEF99745.1"/>
    </source>
</evidence>
<keyword evidence="2" id="KW-0472">Membrane</keyword>
<keyword evidence="5" id="KW-1185">Reference proteome</keyword>
<evidence type="ECO:0000256" key="2">
    <source>
        <dbReference type="SAM" id="Phobius"/>
    </source>
</evidence>
<evidence type="ECO:0000313" key="5">
    <source>
        <dbReference type="Proteomes" id="UP000321353"/>
    </source>
</evidence>
<dbReference type="EMBL" id="CP036264">
    <property type="protein sequence ID" value="QEF99745.1"/>
    <property type="molecule type" value="Genomic_DNA"/>
</dbReference>
<dbReference type="Pfam" id="PF10145">
    <property type="entry name" value="PhageMin_Tail"/>
    <property type="match status" value="1"/>
</dbReference>
<reference evidence="4 5" key="1">
    <citation type="submission" date="2019-02" db="EMBL/GenBank/DDBJ databases">
        <title>Planctomycetal bacteria perform biofilm scaping via a novel small molecule.</title>
        <authorList>
            <person name="Jeske O."/>
            <person name="Boedeker C."/>
            <person name="Wiegand S."/>
            <person name="Breitling P."/>
            <person name="Kallscheuer N."/>
            <person name="Jogler M."/>
            <person name="Rohde M."/>
            <person name="Petersen J."/>
            <person name="Medema M.H."/>
            <person name="Surup F."/>
            <person name="Jogler C."/>
        </authorList>
    </citation>
    <scope>NUCLEOTIDE SEQUENCE [LARGE SCALE GENOMIC DNA]</scope>
    <source>
        <strain evidence="4 5">Mal15</strain>
    </source>
</reference>
<name>A0A5B9MJG5_9BACT</name>
<gene>
    <name evidence="4" type="ORF">Mal15_38110</name>
</gene>